<sequence>MGAAGLVPFATTRAAAAPSGGDDATWTTGKKYGVGTVADHRTDDASRVWFTLTEGALTEVRFPRIDLLNVRTLDFVVADPDAGYAKRTFDENRTDEGTVERSVELVDDRALLFEQTVTETASGRGWTLTAEYVAAPGGDALLADVTFEATDGGSYDVYAVLDASVAQSGMADTAAVRGTEGDRVLTATDTEANDGDAVIVDEAGNAYNPALAMASASGFEFASADVAGGDGLSGLLSNGSLGDPHGESEGNVALVGRLGSGVSSASETLSLGFATGRDVDAAVGVARDALSTGYAAARSGYRESWHAYLDELDAPSSVSGDLRTQYDVSAMALRAADSKNYPGAGIASPSVPWGDATEANNPSDYGYNFVWSRDLYQAYTAMLAMGDVEGARDATEYIYDYQQRENGFVPQNTFVDGRTRWGGEQMDNVSWPQVMAYQLWEREDVGFDDADYDYENVRLSATYVATNGPHTDQERWEEESGYSPSTTAAEIAGLACAAALADAAGERTDALLFLGVADRWQSTTEEWMATTQPPELEEPDDIGDDYDVDYTTATTPYYFRVNDDTDPNDGAPLDINNGGPSLDERSVIDAGFLELVRLGVKPWDDPVVENSLDLVDRTIQVDTPNGPAWYRYTEDGYGEQGRDDADDLPAGAPWGANGDNAGRGRLWPIFSGERGEYELLSDADEYDPAELLESMHRFGNSGYMIPEQVWDRTEPTAYGWEFGEGTGSATPLSWSMAQFVRLAWGIDAGEPVETPAFVADRYVESAVPEGPDLSVEFPSETVRSDTVTVSGTTDGATVVVATTEETVAVEPSGGSFETEVTVADGTSDLTVVAATDAADLSGVGTTARTGEVRSVSLGDRVALFDDETGDDHGPGSYTYPTADAFVDGAFDVDSVGIYETDERYQFLYTLAGPLTNPFGGAAGFSLQALQVYVRDPSADGGATAAREGVNAEFAAPYQRRVVADGFTGEFAPRVEDAAGGVVTEDVSLTAYPEASAVKVGVPKSSLGGDVRTLQFAPLLMGQDGFSPGRIRPVNAANGGYVFGGGRDDDRNPNVIDLVVPDGTTQADTLSYDDDPRGTVPYLSVGTRYQVDFAAGEPIEELGDDGLYADQDRLMRFAFGSVEEGITEKDTAWPSAEIRDCLDYGHIVEHDDGTASVTFTVADDCDETTLSLAVYSMPGDEFTADTADEQVLLDSTTGTFGPGDHTITVDLPGGGADDGNG</sequence>
<dbReference type="Pfam" id="PF09985">
    <property type="entry name" value="Glucodextran_C"/>
    <property type="match status" value="1"/>
</dbReference>
<dbReference type="eggNOG" id="arCOG03771">
    <property type="taxonomic scope" value="Archaea"/>
</dbReference>
<dbReference type="Gene3D" id="2.60.40.1190">
    <property type="match status" value="1"/>
</dbReference>
<proteinExistence type="inferred from homology"/>
<dbReference type="eggNOG" id="arCOG03285">
    <property type="taxonomic scope" value="Archaea"/>
</dbReference>
<dbReference type="InterPro" id="IPR015220">
    <property type="entry name" value="Glucodextranase_N"/>
</dbReference>
<dbReference type="PANTHER" id="PTHR31616">
    <property type="entry name" value="TREHALASE"/>
    <property type="match status" value="1"/>
</dbReference>
<dbReference type="GO" id="GO:0004553">
    <property type="term" value="F:hydrolase activity, hydrolyzing O-glycosyl compounds"/>
    <property type="evidence" value="ECO:0007669"/>
    <property type="project" value="UniProtKB-ARBA"/>
</dbReference>
<organism evidence="5 6">
    <name type="scientific">Candidatus Halobonum tyrrellensis G22</name>
    <dbReference type="NCBI Taxonomy" id="1324957"/>
    <lineage>
        <taxon>Archaea</taxon>
        <taxon>Methanobacteriati</taxon>
        <taxon>Methanobacteriota</taxon>
        <taxon>Stenosarchaea group</taxon>
        <taxon>Halobacteria</taxon>
        <taxon>Halobacteriales</taxon>
        <taxon>Haloferacaceae</taxon>
        <taxon>Candidatus Halobonum</taxon>
    </lineage>
</organism>
<comment type="similarity">
    <text evidence="1">Belongs to the glycosyl hydrolase 15 family.</text>
</comment>
<dbReference type="InterPro" id="IPR012341">
    <property type="entry name" value="6hp_glycosidase-like_sf"/>
</dbReference>
<dbReference type="InterPro" id="IPR008928">
    <property type="entry name" value="6-hairpin_glycosidase_sf"/>
</dbReference>
<dbReference type="InterPro" id="IPR019248">
    <property type="entry name" value="Glucodextran_C"/>
</dbReference>
<dbReference type="InterPro" id="IPR014718">
    <property type="entry name" value="GH-type_carb-bd"/>
</dbReference>
<keyword evidence="6" id="KW-1185">Reference proteome</keyword>
<dbReference type="GO" id="GO:0030246">
    <property type="term" value="F:carbohydrate binding"/>
    <property type="evidence" value="ECO:0007669"/>
    <property type="project" value="InterPro"/>
</dbReference>
<dbReference type="Gene3D" id="2.70.98.10">
    <property type="match status" value="1"/>
</dbReference>
<dbReference type="PANTHER" id="PTHR31616:SF0">
    <property type="entry name" value="GLUCAN 1,4-ALPHA-GLUCOSIDASE"/>
    <property type="match status" value="1"/>
</dbReference>
<evidence type="ECO:0000259" key="3">
    <source>
        <dbReference type="Pfam" id="PF09137"/>
    </source>
</evidence>
<dbReference type="EMBL" id="ASGZ01000064">
    <property type="protein sequence ID" value="ESP87095.1"/>
    <property type="molecule type" value="Genomic_DNA"/>
</dbReference>
<dbReference type="STRING" id="1324957.K933_16297"/>
<dbReference type="InterPro" id="IPR013783">
    <property type="entry name" value="Ig-like_fold"/>
</dbReference>
<evidence type="ECO:0000313" key="5">
    <source>
        <dbReference type="EMBL" id="ESP87095.1"/>
    </source>
</evidence>
<evidence type="ECO:0000313" key="6">
    <source>
        <dbReference type="Proteomes" id="UP000017840"/>
    </source>
</evidence>
<accession>V4H8P9</accession>
<dbReference type="Pfam" id="PF09137">
    <property type="entry name" value="Glucodextran_N"/>
    <property type="match status" value="1"/>
</dbReference>
<evidence type="ECO:0000256" key="1">
    <source>
        <dbReference type="ARBA" id="ARBA00006188"/>
    </source>
</evidence>
<dbReference type="Pfam" id="PF00723">
    <property type="entry name" value="Glyco_hydro_15"/>
    <property type="match status" value="1"/>
</dbReference>
<feature type="domain" description="Glucodextranase N-terminal" evidence="3">
    <location>
        <begin position="20"/>
        <end position="309"/>
    </location>
</feature>
<dbReference type="SUPFAM" id="SSF49344">
    <property type="entry name" value="CBD9-like"/>
    <property type="match status" value="1"/>
</dbReference>
<name>V4H8P9_9EURY</name>
<dbReference type="PATRIC" id="fig|1324957.4.peg.3309"/>
<feature type="domain" description="Glucodextranase-like C-terminal" evidence="4">
    <location>
        <begin position="862"/>
        <end position="1074"/>
    </location>
</feature>
<dbReference type="SUPFAM" id="SSF48208">
    <property type="entry name" value="Six-hairpin glycosidases"/>
    <property type="match status" value="1"/>
</dbReference>
<dbReference type="CDD" id="cd09626">
    <property type="entry name" value="DOMON_glucodextranase_like"/>
    <property type="match status" value="1"/>
</dbReference>
<dbReference type="Gene3D" id="2.60.40.10">
    <property type="entry name" value="Immunoglobulins"/>
    <property type="match status" value="1"/>
</dbReference>
<evidence type="ECO:0000259" key="4">
    <source>
        <dbReference type="Pfam" id="PF09985"/>
    </source>
</evidence>
<gene>
    <name evidence="5" type="ORF">K933_16297</name>
</gene>
<dbReference type="AlphaFoldDB" id="V4H8P9"/>
<keyword evidence="5" id="KW-0378">Hydrolase</keyword>
<protein>
    <submittedName>
        <fullName evidence="5">Glucoamylase / glycosyl hydrolase</fullName>
    </submittedName>
</protein>
<dbReference type="InterPro" id="IPR011613">
    <property type="entry name" value="GH15-like"/>
</dbReference>
<evidence type="ECO:0000259" key="2">
    <source>
        <dbReference type="Pfam" id="PF00723"/>
    </source>
</evidence>
<reference evidence="5 6" key="1">
    <citation type="journal article" date="2013" name="Genome Announc.">
        <title>Draft Genome Sequence of 'Candidatus Halobonum tyrrellensis' Strain G22, Isolated from the Hypersaline Waters of Lake Tyrrell, Australia.</title>
        <authorList>
            <person name="Ugalde J.A."/>
            <person name="Narasingarao P."/>
            <person name="Kuo S."/>
            <person name="Podell S."/>
            <person name="Allen E.E."/>
        </authorList>
    </citation>
    <scope>NUCLEOTIDE SEQUENCE [LARGE SCALE GENOMIC DNA]</scope>
    <source>
        <strain evidence="5 6">G22</strain>
    </source>
</reference>
<dbReference type="SUPFAM" id="SSF74650">
    <property type="entry name" value="Galactose mutarotase-like"/>
    <property type="match status" value="1"/>
</dbReference>
<dbReference type="InterPro" id="IPR011013">
    <property type="entry name" value="Gal_mutarotase_sf_dom"/>
</dbReference>
<dbReference type="Proteomes" id="UP000017840">
    <property type="component" value="Unassembled WGS sequence"/>
</dbReference>
<comment type="caution">
    <text evidence="5">The sequence shown here is derived from an EMBL/GenBank/DDBJ whole genome shotgun (WGS) entry which is preliminary data.</text>
</comment>
<dbReference type="Gene3D" id="1.50.10.10">
    <property type="match status" value="1"/>
</dbReference>
<dbReference type="GO" id="GO:0005975">
    <property type="term" value="P:carbohydrate metabolic process"/>
    <property type="evidence" value="ECO:0007669"/>
    <property type="project" value="InterPro"/>
</dbReference>
<feature type="domain" description="GH15-like" evidence="2">
    <location>
        <begin position="405"/>
        <end position="744"/>
    </location>
</feature>